<dbReference type="InterPro" id="IPR029062">
    <property type="entry name" value="Class_I_gatase-like"/>
</dbReference>
<dbReference type="GO" id="GO:0008236">
    <property type="term" value="F:serine-type peptidase activity"/>
    <property type="evidence" value="ECO:0007669"/>
    <property type="project" value="UniProtKB-KW"/>
</dbReference>
<proteinExistence type="inferred from homology"/>
<evidence type="ECO:0000256" key="5">
    <source>
        <dbReference type="ARBA" id="ARBA00022825"/>
    </source>
</evidence>
<keyword evidence="3" id="KW-0645">Protease</keyword>
<reference evidence="9 10" key="1">
    <citation type="submission" date="2017-08" db="EMBL/GenBank/DDBJ databases">
        <title>Infants hospitalized years apart are colonized by the same room-sourced microbial strains.</title>
        <authorList>
            <person name="Brooks B."/>
            <person name="Olm M.R."/>
            <person name="Firek B.A."/>
            <person name="Baker R."/>
            <person name="Thomas B.C."/>
            <person name="Morowitz M.J."/>
            <person name="Banfield J.F."/>
        </authorList>
    </citation>
    <scope>NUCLEOTIDE SEQUENCE [LARGE SCALE GENOMIC DNA]</scope>
    <source>
        <strain evidence="9">S2_012_000_R2_81</strain>
    </source>
</reference>
<dbReference type="PANTHER" id="PTHR30237:SF2">
    <property type="entry name" value="MUREIN TETRAPEPTIDE CARBOXYPEPTIDASE"/>
    <property type="match status" value="1"/>
</dbReference>
<dbReference type="PIRSF" id="PIRSF028757">
    <property type="entry name" value="LD-carboxypeptidase"/>
    <property type="match status" value="1"/>
</dbReference>
<dbReference type="InterPro" id="IPR040449">
    <property type="entry name" value="Peptidase_S66_N"/>
</dbReference>
<feature type="domain" description="LD-carboxypeptidase N-terminal" evidence="7">
    <location>
        <begin position="21"/>
        <end position="138"/>
    </location>
</feature>
<evidence type="ECO:0000256" key="1">
    <source>
        <dbReference type="ARBA" id="ARBA00010233"/>
    </source>
</evidence>
<dbReference type="GO" id="GO:0006508">
    <property type="term" value="P:proteolysis"/>
    <property type="evidence" value="ECO:0007669"/>
    <property type="project" value="UniProtKB-KW"/>
</dbReference>
<organism evidence="9 10">
    <name type="scientific">Roseateles depolymerans</name>
    <dbReference type="NCBI Taxonomy" id="76731"/>
    <lineage>
        <taxon>Bacteria</taxon>
        <taxon>Pseudomonadati</taxon>
        <taxon>Pseudomonadota</taxon>
        <taxon>Betaproteobacteria</taxon>
        <taxon>Burkholderiales</taxon>
        <taxon>Sphaerotilaceae</taxon>
        <taxon>Roseateles</taxon>
    </lineage>
</organism>
<protein>
    <submittedName>
        <fullName evidence="9">LD-carboxypeptidase</fullName>
    </submittedName>
</protein>
<feature type="active site" description="Charge relay system" evidence="6">
    <location>
        <position position="279"/>
    </location>
</feature>
<feature type="active site" description="Charge relay system" evidence="6">
    <location>
        <position position="217"/>
    </location>
</feature>
<keyword evidence="2 9" id="KW-0121">Carboxypeptidase</keyword>
<dbReference type="PANTHER" id="PTHR30237">
    <property type="entry name" value="MURAMOYLTETRAPEPTIDE CARBOXYPEPTIDASE"/>
    <property type="match status" value="1"/>
</dbReference>
<dbReference type="InterPro" id="IPR003507">
    <property type="entry name" value="S66_fam"/>
</dbReference>
<evidence type="ECO:0000256" key="2">
    <source>
        <dbReference type="ARBA" id="ARBA00022645"/>
    </source>
</evidence>
<evidence type="ECO:0000313" key="10">
    <source>
        <dbReference type="Proteomes" id="UP000249633"/>
    </source>
</evidence>
<comment type="caution">
    <text evidence="9">The sequence shown here is derived from an EMBL/GenBank/DDBJ whole genome shotgun (WGS) entry which is preliminary data.</text>
</comment>
<dbReference type="EMBL" id="QFOD01000008">
    <property type="protein sequence ID" value="PZP32404.1"/>
    <property type="molecule type" value="Genomic_DNA"/>
</dbReference>
<dbReference type="GO" id="GO:0004180">
    <property type="term" value="F:carboxypeptidase activity"/>
    <property type="evidence" value="ECO:0007669"/>
    <property type="project" value="UniProtKB-KW"/>
</dbReference>
<dbReference type="SUPFAM" id="SSF141986">
    <property type="entry name" value="LD-carboxypeptidase A C-terminal domain-like"/>
    <property type="match status" value="1"/>
</dbReference>
<feature type="domain" description="LD-carboxypeptidase C-terminal" evidence="8">
    <location>
        <begin position="186"/>
        <end position="294"/>
    </location>
</feature>
<dbReference type="Gene3D" id="3.50.30.60">
    <property type="entry name" value="LD-carboxypeptidase A C-terminal domain-like"/>
    <property type="match status" value="1"/>
</dbReference>
<dbReference type="InterPro" id="IPR040921">
    <property type="entry name" value="Peptidase_S66C"/>
</dbReference>
<dbReference type="Pfam" id="PF02016">
    <property type="entry name" value="Peptidase_S66"/>
    <property type="match status" value="1"/>
</dbReference>
<dbReference type="SUPFAM" id="SSF52317">
    <property type="entry name" value="Class I glutamine amidotransferase-like"/>
    <property type="match status" value="1"/>
</dbReference>
<evidence type="ECO:0000259" key="7">
    <source>
        <dbReference type="Pfam" id="PF02016"/>
    </source>
</evidence>
<accession>A0A2W5DRL2</accession>
<keyword evidence="5" id="KW-0720">Serine protease</keyword>
<keyword evidence="4" id="KW-0378">Hydrolase</keyword>
<dbReference type="InterPro" id="IPR027478">
    <property type="entry name" value="LdcA_N"/>
</dbReference>
<dbReference type="Proteomes" id="UP000249633">
    <property type="component" value="Unassembled WGS sequence"/>
</dbReference>
<feature type="active site" description="Nucleophile" evidence="6">
    <location>
        <position position="119"/>
    </location>
</feature>
<dbReference type="Gene3D" id="3.40.50.10740">
    <property type="entry name" value="Class I glutamine amidotransferase-like"/>
    <property type="match status" value="1"/>
</dbReference>
<evidence type="ECO:0000313" key="9">
    <source>
        <dbReference type="EMBL" id="PZP32404.1"/>
    </source>
</evidence>
<evidence type="ECO:0000256" key="6">
    <source>
        <dbReference type="PIRSR" id="PIRSR028757-1"/>
    </source>
</evidence>
<comment type="similarity">
    <text evidence="1">Belongs to the peptidase S66 family.</text>
</comment>
<dbReference type="AlphaFoldDB" id="A0A2W5DRL2"/>
<evidence type="ECO:0000256" key="4">
    <source>
        <dbReference type="ARBA" id="ARBA00022801"/>
    </source>
</evidence>
<evidence type="ECO:0000259" key="8">
    <source>
        <dbReference type="Pfam" id="PF17676"/>
    </source>
</evidence>
<evidence type="ECO:0000256" key="3">
    <source>
        <dbReference type="ARBA" id="ARBA00022670"/>
    </source>
</evidence>
<dbReference type="Pfam" id="PF17676">
    <property type="entry name" value="Peptidase_S66C"/>
    <property type="match status" value="1"/>
</dbReference>
<gene>
    <name evidence="9" type="ORF">DI603_10250</name>
</gene>
<sequence>MAEPNPSPEFLIPPLRPGATIAVVAPAGPPRAGRLEPVAGWLEERGYRPRLLPSCFGPPALGFLAASDAQRLADLHAAFADPEVDAVLALRGGYGCTRLLDDLDTALLRQHAKLLIGYSDLTALHAVLDREGIASLHAPMPASDWGLPGAEADTEALFTALARGWRRGDVLGMALPHALGRGGLARGRLIGGNLAVFAALLGTPWMPDCRDALLFLEDVSEEPYRVDRLLTQLRQAGVLGSVAGLVLGSFTDAESPDAVLADQLERLSCPVLAGWPSGHGQPNRPLPLGLMAEMDPATGTLRLV</sequence>
<dbReference type="CDD" id="cd07025">
    <property type="entry name" value="Peptidase_S66"/>
    <property type="match status" value="1"/>
</dbReference>
<name>A0A2W5DRL2_9BURK</name>
<dbReference type="InterPro" id="IPR027461">
    <property type="entry name" value="Carboxypeptidase_A_C_sf"/>
</dbReference>